<feature type="transmembrane region" description="Helical" evidence="6">
    <location>
        <begin position="76"/>
        <end position="94"/>
    </location>
</feature>
<comment type="caution">
    <text evidence="8">The sequence shown here is derived from an EMBL/GenBank/DDBJ whole genome shotgun (WGS) entry which is preliminary data.</text>
</comment>
<evidence type="ECO:0000256" key="3">
    <source>
        <dbReference type="ARBA" id="ARBA00022989"/>
    </source>
</evidence>
<feature type="transmembrane region" description="Helical" evidence="6">
    <location>
        <begin position="187"/>
        <end position="210"/>
    </location>
</feature>
<name>A0A8H3UD69_VENIN</name>
<dbReference type="AlphaFoldDB" id="A0A8H3UD69"/>
<protein>
    <recommendedName>
        <fullName evidence="7">Rhodopsin domain-containing protein</fullName>
    </recommendedName>
</protein>
<feature type="transmembrane region" description="Helical" evidence="6">
    <location>
        <begin position="117"/>
        <end position="143"/>
    </location>
</feature>
<dbReference type="GO" id="GO:0016020">
    <property type="term" value="C:membrane"/>
    <property type="evidence" value="ECO:0007669"/>
    <property type="project" value="UniProtKB-SubCell"/>
</dbReference>
<proteinExistence type="inferred from homology"/>
<evidence type="ECO:0000259" key="7">
    <source>
        <dbReference type="Pfam" id="PF20684"/>
    </source>
</evidence>
<feature type="transmembrane region" description="Helical" evidence="6">
    <location>
        <begin position="155"/>
        <end position="175"/>
    </location>
</feature>
<evidence type="ECO:0000313" key="8">
    <source>
        <dbReference type="EMBL" id="KAE9967326.1"/>
    </source>
</evidence>
<evidence type="ECO:0000256" key="2">
    <source>
        <dbReference type="ARBA" id="ARBA00022692"/>
    </source>
</evidence>
<sequence>MAVALIPLVGRAVSIILYNVLSGPNASPEATIVAQKLLLPARLCYALFQWCLKLCLADFYFRLTDRSTYMPQTSQFLWWFIVSTFAAVLVTTLLECRPLSKAWEYDPKHTIVCQRGLINLLVMASLNVITDIALILLPIPVLWKLRLLMKQKLQLCLIFGVGIFVITVTFIRIPITLYHGDDQKTRSMWASVEIVTACLVANVAFFYALLKDWRDGHSNSKGYISSYTARGSITSYYLGSAKSDFSKGIRRTDEVEVEYSQRRCR</sequence>
<gene>
    <name evidence="8" type="ORF">EG327_011522</name>
</gene>
<evidence type="ECO:0000256" key="5">
    <source>
        <dbReference type="ARBA" id="ARBA00038359"/>
    </source>
</evidence>
<organism evidence="8 9">
    <name type="scientific">Venturia inaequalis</name>
    <name type="common">Apple scab fungus</name>
    <dbReference type="NCBI Taxonomy" id="5025"/>
    <lineage>
        <taxon>Eukaryota</taxon>
        <taxon>Fungi</taxon>
        <taxon>Dikarya</taxon>
        <taxon>Ascomycota</taxon>
        <taxon>Pezizomycotina</taxon>
        <taxon>Dothideomycetes</taxon>
        <taxon>Pleosporomycetidae</taxon>
        <taxon>Venturiales</taxon>
        <taxon>Venturiaceae</taxon>
        <taxon>Venturia</taxon>
    </lineage>
</organism>
<keyword evidence="4 6" id="KW-0472">Membrane</keyword>
<feature type="domain" description="Rhodopsin" evidence="7">
    <location>
        <begin position="36"/>
        <end position="210"/>
    </location>
</feature>
<comment type="subcellular location">
    <subcellularLocation>
        <location evidence="1">Membrane</location>
        <topology evidence="1">Multi-pass membrane protein</topology>
    </subcellularLocation>
</comment>
<evidence type="ECO:0000256" key="1">
    <source>
        <dbReference type="ARBA" id="ARBA00004141"/>
    </source>
</evidence>
<accession>A0A8H3UD69</accession>
<reference evidence="8 9" key="1">
    <citation type="submission" date="2019-07" db="EMBL/GenBank/DDBJ databases">
        <title>Venturia inaequalis Genome Resource.</title>
        <authorList>
            <person name="Lichtner F.J."/>
        </authorList>
    </citation>
    <scope>NUCLEOTIDE SEQUENCE [LARGE SCALE GENOMIC DNA]</scope>
    <source>
        <strain evidence="8 9">DMI_063113</strain>
    </source>
</reference>
<dbReference type="InterPro" id="IPR049326">
    <property type="entry name" value="Rhodopsin_dom_fungi"/>
</dbReference>
<evidence type="ECO:0000256" key="4">
    <source>
        <dbReference type="ARBA" id="ARBA00023136"/>
    </source>
</evidence>
<dbReference type="Pfam" id="PF20684">
    <property type="entry name" value="Fung_rhodopsin"/>
    <property type="match status" value="1"/>
</dbReference>
<dbReference type="InterPro" id="IPR052337">
    <property type="entry name" value="SAT4-like"/>
</dbReference>
<keyword evidence="9" id="KW-1185">Reference proteome</keyword>
<comment type="similarity">
    <text evidence="5">Belongs to the SAT4 family.</text>
</comment>
<evidence type="ECO:0000256" key="6">
    <source>
        <dbReference type="SAM" id="Phobius"/>
    </source>
</evidence>
<keyword evidence="2 6" id="KW-0812">Transmembrane</keyword>
<dbReference type="PANTHER" id="PTHR33048">
    <property type="entry name" value="PTH11-LIKE INTEGRAL MEMBRANE PROTEIN (AFU_ORTHOLOGUE AFUA_5G11245)"/>
    <property type="match status" value="1"/>
</dbReference>
<dbReference type="PANTHER" id="PTHR33048:SF19">
    <property type="entry name" value="MEMBRANE PROTEIN PTH11-LIKE, PUTATIVE (AFU_ORTHOLOGUE AFUA_1G14080)-RELATED"/>
    <property type="match status" value="1"/>
</dbReference>
<dbReference type="Proteomes" id="UP000490939">
    <property type="component" value="Unassembled WGS sequence"/>
</dbReference>
<keyword evidence="3 6" id="KW-1133">Transmembrane helix</keyword>
<dbReference type="EMBL" id="WNWR01000917">
    <property type="protein sequence ID" value="KAE9967326.1"/>
    <property type="molecule type" value="Genomic_DNA"/>
</dbReference>
<evidence type="ECO:0000313" key="9">
    <source>
        <dbReference type="Proteomes" id="UP000490939"/>
    </source>
</evidence>